<dbReference type="RefSeq" id="WP_285674296.1">
    <property type="nucleotide sequence ID" value="NZ_BSYI01000050.1"/>
</dbReference>
<feature type="domain" description="MnmC-like methyltransferase" evidence="2">
    <location>
        <begin position="133"/>
        <end position="226"/>
    </location>
</feature>
<dbReference type="InterPro" id="IPR047785">
    <property type="entry name" value="tRNA_MNMC2"/>
</dbReference>
<evidence type="ECO:0000259" key="2">
    <source>
        <dbReference type="Pfam" id="PF05430"/>
    </source>
</evidence>
<dbReference type="Proteomes" id="UP001239909">
    <property type="component" value="Unassembled WGS sequence"/>
</dbReference>
<name>A0ABQ6LSL3_9RHOB</name>
<dbReference type="PANTHER" id="PTHR39963:SF1">
    <property type="entry name" value="MNMC-LIKE METHYLTRANSFERASE DOMAIN-CONTAINING PROTEIN"/>
    <property type="match status" value="1"/>
</dbReference>
<keyword evidence="1" id="KW-0472">Membrane</keyword>
<proteinExistence type="predicted"/>
<organism evidence="3 4">
    <name type="scientific">Paralimibaculum aggregatum</name>
    <dbReference type="NCBI Taxonomy" id="3036245"/>
    <lineage>
        <taxon>Bacteria</taxon>
        <taxon>Pseudomonadati</taxon>
        <taxon>Pseudomonadota</taxon>
        <taxon>Alphaproteobacteria</taxon>
        <taxon>Rhodobacterales</taxon>
        <taxon>Paracoccaceae</taxon>
        <taxon>Paralimibaculum</taxon>
    </lineage>
</organism>
<evidence type="ECO:0000313" key="4">
    <source>
        <dbReference type="Proteomes" id="UP001239909"/>
    </source>
</evidence>
<sequence length="229" mass="24204">MAGDASERGIEWRDGNLPVSTRFGDPYYSADDGLAETRHVFLAGNDLARRFSGAAGFAVAELGFGTGLGFLAAWALWRERAAPGAELAFTSFEIAPLAATEMARALAPWPELAPLAAELLAGWRGGGSLALPGARLEVILGDARETLPRWGGRAEAWFLDGFAPARNPELWEPALLAEVFAHTAPGGSLATYSAAGHVRRGLQAAGFRMAKRPGYGRKREMLAGSRPGG</sequence>
<dbReference type="EMBL" id="BSYI01000050">
    <property type="protein sequence ID" value="GMG85062.1"/>
    <property type="molecule type" value="Genomic_DNA"/>
</dbReference>
<dbReference type="InterPro" id="IPR008471">
    <property type="entry name" value="MnmC-like_methylTransf"/>
</dbReference>
<gene>
    <name evidence="3" type="primary">mnmD</name>
    <name evidence="3" type="ORF">LNKW23_42780</name>
</gene>
<keyword evidence="1" id="KW-0812">Transmembrane</keyword>
<dbReference type="Pfam" id="PF05430">
    <property type="entry name" value="Methyltransf_30"/>
    <property type="match status" value="1"/>
</dbReference>
<feature type="transmembrane region" description="Helical" evidence="1">
    <location>
        <begin position="54"/>
        <end position="77"/>
    </location>
</feature>
<dbReference type="NCBIfam" id="NF033855">
    <property type="entry name" value="tRNA_MNMC2"/>
    <property type="match status" value="1"/>
</dbReference>
<comment type="caution">
    <text evidence="3">The sequence shown here is derived from an EMBL/GenBank/DDBJ whole genome shotgun (WGS) entry which is preliminary data.</text>
</comment>
<dbReference type="Gene3D" id="3.40.50.150">
    <property type="entry name" value="Vaccinia Virus protein VP39"/>
    <property type="match status" value="1"/>
</dbReference>
<dbReference type="InterPro" id="IPR029063">
    <property type="entry name" value="SAM-dependent_MTases_sf"/>
</dbReference>
<keyword evidence="1" id="KW-1133">Transmembrane helix</keyword>
<evidence type="ECO:0000256" key="1">
    <source>
        <dbReference type="SAM" id="Phobius"/>
    </source>
</evidence>
<evidence type="ECO:0000313" key="3">
    <source>
        <dbReference type="EMBL" id="GMG85062.1"/>
    </source>
</evidence>
<dbReference type="SUPFAM" id="SSF53335">
    <property type="entry name" value="S-adenosyl-L-methionine-dependent methyltransferases"/>
    <property type="match status" value="1"/>
</dbReference>
<dbReference type="PANTHER" id="PTHR39963">
    <property type="entry name" value="SLL0983 PROTEIN"/>
    <property type="match status" value="1"/>
</dbReference>
<reference evidence="3 4" key="1">
    <citation type="submission" date="2023-04" db="EMBL/GenBank/DDBJ databases">
        <title>Marinoamorphus aggregata gen. nov., sp. Nov., isolate from tissue of brittle star Ophioplocus japonicus.</title>
        <authorList>
            <person name="Kawano K."/>
            <person name="Sawayama S."/>
            <person name="Nakagawa S."/>
        </authorList>
    </citation>
    <scope>NUCLEOTIDE SEQUENCE [LARGE SCALE GENOMIC DNA]</scope>
    <source>
        <strain evidence="3 4">NKW23</strain>
    </source>
</reference>
<protein>
    <submittedName>
        <fullName evidence="3">tRNA (5-methylaminomethyl-2-thiouridine)(34)-methyltransferase MnmD</fullName>
    </submittedName>
</protein>
<keyword evidence="4" id="KW-1185">Reference proteome</keyword>
<accession>A0ABQ6LSL3</accession>